<organism evidence="1 2">
    <name type="scientific">Reinekea thalattae</name>
    <dbReference type="NCBI Taxonomy" id="2593301"/>
    <lineage>
        <taxon>Bacteria</taxon>
        <taxon>Pseudomonadati</taxon>
        <taxon>Pseudomonadota</taxon>
        <taxon>Gammaproteobacteria</taxon>
        <taxon>Oceanospirillales</taxon>
        <taxon>Saccharospirillaceae</taxon>
        <taxon>Reinekea</taxon>
    </lineage>
</organism>
<dbReference type="EMBL" id="VKAD01000001">
    <property type="protein sequence ID" value="TXR54878.1"/>
    <property type="molecule type" value="Genomic_DNA"/>
</dbReference>
<gene>
    <name evidence="1" type="ORF">FME95_10190</name>
</gene>
<sequence length="186" mass="21246">MKLAALILLTITLSSCTTKLTDYSATEPAFALEDYFDGQVTAWGIIEDYKSKVTRRFCVDITGQWQGNNGQLHEVFYYDDGETDQRTWQLTHLGNGEYSGTAGDVVGTAEGQIRGSVFHWRYHLMLEVKGKPRKLFLDDWIYQLDENRLFNRTKISKFGVDVAELSIFFDKQLPLSQCQEQTLIPG</sequence>
<reference evidence="1 2" key="1">
    <citation type="submission" date="2019-07" db="EMBL/GenBank/DDBJ databases">
        <title>Reinekea sp. strain SSH23 genome sequencing and assembly.</title>
        <authorList>
            <person name="Kim I."/>
        </authorList>
    </citation>
    <scope>NUCLEOTIDE SEQUENCE [LARGE SCALE GENOMIC DNA]</scope>
    <source>
        <strain evidence="1 2">SSH23</strain>
    </source>
</reference>
<dbReference type="AlphaFoldDB" id="A0A5C8ZCL0"/>
<dbReference type="Proteomes" id="UP000321764">
    <property type="component" value="Unassembled WGS sequence"/>
</dbReference>
<dbReference type="InterPro" id="IPR024409">
    <property type="entry name" value="DUF3833"/>
</dbReference>
<dbReference type="OrthoDB" id="5296954at2"/>
<keyword evidence="2" id="KW-1185">Reference proteome</keyword>
<name>A0A5C8ZCL0_9GAMM</name>
<evidence type="ECO:0000313" key="1">
    <source>
        <dbReference type="EMBL" id="TXR54878.1"/>
    </source>
</evidence>
<protein>
    <submittedName>
        <fullName evidence="1">DUF3833 domain-containing protein</fullName>
    </submittedName>
</protein>
<dbReference type="PROSITE" id="PS51257">
    <property type="entry name" value="PROKAR_LIPOPROTEIN"/>
    <property type="match status" value="1"/>
</dbReference>
<proteinExistence type="predicted"/>
<evidence type="ECO:0000313" key="2">
    <source>
        <dbReference type="Proteomes" id="UP000321764"/>
    </source>
</evidence>
<dbReference type="Pfam" id="PF12915">
    <property type="entry name" value="DUF3833"/>
    <property type="match status" value="1"/>
</dbReference>
<comment type="caution">
    <text evidence="1">The sequence shown here is derived from an EMBL/GenBank/DDBJ whole genome shotgun (WGS) entry which is preliminary data.</text>
</comment>
<accession>A0A5C8ZCL0</accession>
<dbReference type="RefSeq" id="WP_147714277.1">
    <property type="nucleotide sequence ID" value="NZ_VKAD01000001.1"/>
</dbReference>